<dbReference type="AlphaFoldDB" id="A0A1X7HRI1"/>
<accession>A0A1X7HRI1</accession>
<evidence type="ECO:0000313" key="9">
    <source>
        <dbReference type="EMBL" id="SMF91573.1"/>
    </source>
</evidence>
<feature type="transmembrane region" description="Helical" evidence="7">
    <location>
        <begin position="134"/>
        <end position="157"/>
    </location>
</feature>
<dbReference type="InterPro" id="IPR002656">
    <property type="entry name" value="Acyl_transf_3_dom"/>
</dbReference>
<dbReference type="GO" id="GO:0016413">
    <property type="term" value="F:O-acetyltransferase activity"/>
    <property type="evidence" value="ECO:0007669"/>
    <property type="project" value="TreeGrafter"/>
</dbReference>
<dbReference type="Proteomes" id="UP000192940">
    <property type="component" value="Chromosome I"/>
</dbReference>
<feature type="transmembrane region" description="Helical" evidence="7">
    <location>
        <begin position="266"/>
        <end position="284"/>
    </location>
</feature>
<keyword evidence="9" id="KW-0808">Transferase</keyword>
<feature type="transmembrane region" description="Helical" evidence="7">
    <location>
        <begin position="305"/>
        <end position="326"/>
    </location>
</feature>
<keyword evidence="9" id="KW-0378">Hydrolase</keyword>
<dbReference type="Pfam" id="PF01757">
    <property type="entry name" value="Acyl_transf_3"/>
    <property type="match status" value="1"/>
</dbReference>
<dbReference type="RefSeq" id="WP_208916097.1">
    <property type="nucleotide sequence ID" value="NZ_LT840184.1"/>
</dbReference>
<feature type="transmembrane region" description="Helical" evidence="7">
    <location>
        <begin position="48"/>
        <end position="73"/>
    </location>
</feature>
<feature type="domain" description="Acyltransferase 3" evidence="8">
    <location>
        <begin position="12"/>
        <end position="354"/>
    </location>
</feature>
<evidence type="ECO:0000256" key="1">
    <source>
        <dbReference type="ARBA" id="ARBA00004651"/>
    </source>
</evidence>
<feature type="transmembrane region" description="Helical" evidence="7">
    <location>
        <begin position="164"/>
        <end position="183"/>
    </location>
</feature>
<evidence type="ECO:0000256" key="4">
    <source>
        <dbReference type="ARBA" id="ARBA00022692"/>
    </source>
</evidence>
<feature type="transmembrane region" description="Helical" evidence="7">
    <location>
        <begin position="15"/>
        <end position="36"/>
    </location>
</feature>
<keyword evidence="4 7" id="KW-0812">Transmembrane</keyword>
<feature type="transmembrane region" description="Helical" evidence="7">
    <location>
        <begin position="234"/>
        <end position="254"/>
    </location>
</feature>
<feature type="transmembrane region" description="Helical" evidence="7">
    <location>
        <begin position="195"/>
        <end position="213"/>
    </location>
</feature>
<evidence type="ECO:0000256" key="5">
    <source>
        <dbReference type="ARBA" id="ARBA00022989"/>
    </source>
</evidence>
<proteinExistence type="inferred from homology"/>
<evidence type="ECO:0000256" key="7">
    <source>
        <dbReference type="SAM" id="Phobius"/>
    </source>
</evidence>
<dbReference type="GO" id="GO:0016787">
    <property type="term" value="F:hydrolase activity"/>
    <property type="evidence" value="ECO:0007669"/>
    <property type="project" value="UniProtKB-KW"/>
</dbReference>
<dbReference type="STRING" id="1313296.SAMN05661091_5497"/>
<dbReference type="GO" id="GO:0009246">
    <property type="term" value="P:enterobacterial common antigen biosynthetic process"/>
    <property type="evidence" value="ECO:0007669"/>
    <property type="project" value="TreeGrafter"/>
</dbReference>
<keyword evidence="6 7" id="KW-0472">Membrane</keyword>
<feature type="transmembrane region" description="Helical" evidence="7">
    <location>
        <begin position="338"/>
        <end position="362"/>
    </location>
</feature>
<protein>
    <submittedName>
        <fullName evidence="9">Peptidoglycan/LPS O-acetylase OafA/YrhL, contains acyltransferase and SGNH-hydrolase domains</fullName>
    </submittedName>
</protein>
<keyword evidence="9" id="KW-0012">Acyltransferase</keyword>
<evidence type="ECO:0000256" key="3">
    <source>
        <dbReference type="ARBA" id="ARBA00022475"/>
    </source>
</evidence>
<keyword evidence="10" id="KW-1185">Reference proteome</keyword>
<dbReference type="PANTHER" id="PTHR40074">
    <property type="entry name" value="O-ACETYLTRANSFERASE WECH"/>
    <property type="match status" value="1"/>
</dbReference>
<organism evidence="9 10">
    <name type="scientific">Paenibacillus uliginis N3/975</name>
    <dbReference type="NCBI Taxonomy" id="1313296"/>
    <lineage>
        <taxon>Bacteria</taxon>
        <taxon>Bacillati</taxon>
        <taxon>Bacillota</taxon>
        <taxon>Bacilli</taxon>
        <taxon>Bacillales</taxon>
        <taxon>Paenibacillaceae</taxon>
        <taxon>Paenibacillus</taxon>
    </lineage>
</organism>
<name>A0A1X7HRI1_9BACL</name>
<keyword evidence="3" id="KW-1003">Cell membrane</keyword>
<evidence type="ECO:0000256" key="6">
    <source>
        <dbReference type="ARBA" id="ARBA00023136"/>
    </source>
</evidence>
<evidence type="ECO:0000313" key="10">
    <source>
        <dbReference type="Proteomes" id="UP000192940"/>
    </source>
</evidence>
<evidence type="ECO:0000259" key="8">
    <source>
        <dbReference type="Pfam" id="PF01757"/>
    </source>
</evidence>
<dbReference type="GO" id="GO:0005886">
    <property type="term" value="C:plasma membrane"/>
    <property type="evidence" value="ECO:0007669"/>
    <property type="project" value="UniProtKB-SubCell"/>
</dbReference>
<comment type="subcellular location">
    <subcellularLocation>
        <location evidence="1">Cell membrane</location>
        <topology evidence="1">Multi-pass membrane protein</topology>
    </subcellularLocation>
</comment>
<dbReference type="PANTHER" id="PTHR40074:SF2">
    <property type="entry name" value="O-ACETYLTRANSFERASE WECH"/>
    <property type="match status" value="1"/>
</dbReference>
<keyword evidence="5 7" id="KW-1133">Transmembrane helix</keyword>
<reference evidence="9 10" key="1">
    <citation type="submission" date="2017-04" db="EMBL/GenBank/DDBJ databases">
        <authorList>
            <person name="Afonso C.L."/>
            <person name="Miller P.J."/>
            <person name="Scott M.A."/>
            <person name="Spackman E."/>
            <person name="Goraichik I."/>
            <person name="Dimitrov K.M."/>
            <person name="Suarez D.L."/>
            <person name="Swayne D.E."/>
        </authorList>
    </citation>
    <scope>NUCLEOTIDE SEQUENCE [LARGE SCALE GENOMIC DNA]</scope>
    <source>
        <strain evidence="9 10">N3/975</strain>
    </source>
</reference>
<gene>
    <name evidence="9" type="ORF">SAMN05661091_5497</name>
</gene>
<sequence length="389" mass="45913">MRKGTIRDNLSEIQLVRAMAIIGVLSVHATSFATIAMKESNFYLVYNFFNIFMKIGTPVFLFLSSFVLFYSYYSRPFDKKLIGNFYKKRLQFILVPYALFSVFYFLILHFTHYRDRSLEETIEKFVVQLFTGKAYTHLYFIFISVQFYMMFPLFLWLFKRKPNLAKWAIPAGFVMQYAFIILNKYYLFTGRPSSWALHYMSYFMLGAVLGIYYPKLKVWFQIQKENVTASRLTGWIVLWAIWLSASLGHVYIYHTSRLYGAKYDSLLYHFLWNIQTITAGLVAIQLSHILLRHAWPWLTRFMTRLGEVSFGIYLIHPYFLFIYRRFPPETGFSPLIHLWYLGGFVLALAASWIVVSLTVRWLPMSWVIFGKVPPAKRKSRVVSETVAST</sequence>
<dbReference type="EMBL" id="LT840184">
    <property type="protein sequence ID" value="SMF91573.1"/>
    <property type="molecule type" value="Genomic_DNA"/>
</dbReference>
<feature type="transmembrane region" description="Helical" evidence="7">
    <location>
        <begin position="94"/>
        <end position="114"/>
    </location>
</feature>
<comment type="similarity">
    <text evidence="2">Belongs to the acyltransferase 3 family.</text>
</comment>
<evidence type="ECO:0000256" key="2">
    <source>
        <dbReference type="ARBA" id="ARBA00007400"/>
    </source>
</evidence>